<keyword evidence="1" id="KW-0732">Signal</keyword>
<reference evidence="2 3" key="1">
    <citation type="submission" date="2015-01" db="EMBL/GenBank/DDBJ databases">
        <title>Evolution of Trichinella species and genotypes.</title>
        <authorList>
            <person name="Korhonen P.K."/>
            <person name="Edoardo P."/>
            <person name="Giuseppe L.R."/>
            <person name="Gasser R.B."/>
        </authorList>
    </citation>
    <scope>NUCLEOTIDE SEQUENCE [LARGE SCALE GENOMIC DNA]</scope>
    <source>
        <strain evidence="2">ISS588</strain>
    </source>
</reference>
<dbReference type="Proteomes" id="UP000054805">
    <property type="component" value="Unassembled WGS sequence"/>
</dbReference>
<organism evidence="2 3">
    <name type="scientific">Trichinella pseudospiralis</name>
    <name type="common">Parasitic roundworm</name>
    <dbReference type="NCBI Taxonomy" id="6337"/>
    <lineage>
        <taxon>Eukaryota</taxon>
        <taxon>Metazoa</taxon>
        <taxon>Ecdysozoa</taxon>
        <taxon>Nematoda</taxon>
        <taxon>Enoplea</taxon>
        <taxon>Dorylaimia</taxon>
        <taxon>Trichinellida</taxon>
        <taxon>Trichinellidae</taxon>
        <taxon>Trichinella</taxon>
    </lineage>
</organism>
<feature type="non-terminal residue" evidence="2">
    <location>
        <position position="148"/>
    </location>
</feature>
<comment type="caution">
    <text evidence="2">The sequence shown here is derived from an EMBL/GenBank/DDBJ whole genome shotgun (WGS) entry which is preliminary data.</text>
</comment>
<evidence type="ECO:0000256" key="1">
    <source>
        <dbReference type="SAM" id="SignalP"/>
    </source>
</evidence>
<evidence type="ECO:0000313" key="3">
    <source>
        <dbReference type="Proteomes" id="UP000054805"/>
    </source>
</evidence>
<feature type="signal peptide" evidence="1">
    <location>
        <begin position="1"/>
        <end position="18"/>
    </location>
</feature>
<protein>
    <recommendedName>
        <fullName evidence="4">Secreted protein</fullName>
    </recommendedName>
</protein>
<gene>
    <name evidence="2" type="ORF">T4B_4040</name>
</gene>
<sequence length="148" mass="17218">MLVLLLLMLASDDQTIVGSFHSQFFWLEVLHVERNLEFVVIVHNLGRISAHRKLIHWHIHLCGHTAVHVIKATYHATQILKKASRSSRWPKWIINPRIIPRSQGHFLKNLVQNQQPNSPNDATIATDCSRDKQRLIYDQWLICKYTAA</sequence>
<proteinExistence type="predicted"/>
<dbReference type="EMBL" id="JYDS01000049">
    <property type="protein sequence ID" value="KRZ29135.1"/>
    <property type="molecule type" value="Genomic_DNA"/>
</dbReference>
<accession>A0A0V1J2C6</accession>
<dbReference type="AlphaFoldDB" id="A0A0V1J2C6"/>
<evidence type="ECO:0000313" key="2">
    <source>
        <dbReference type="EMBL" id="KRZ29135.1"/>
    </source>
</evidence>
<evidence type="ECO:0008006" key="4">
    <source>
        <dbReference type="Google" id="ProtNLM"/>
    </source>
</evidence>
<keyword evidence="3" id="KW-1185">Reference proteome</keyword>
<name>A0A0V1J2C6_TRIPS</name>
<feature type="chain" id="PRO_5006880254" description="Secreted protein" evidence="1">
    <location>
        <begin position="19"/>
        <end position="148"/>
    </location>
</feature>